<sequence>CVMRNSKQKSKPQTPTFRRQESSSSLAFAASTSESNISNQTTFRGCQLLA</sequence>
<evidence type="ECO:0000313" key="1">
    <source>
        <dbReference type="EMBL" id="CAG8778549.1"/>
    </source>
</evidence>
<dbReference type="Proteomes" id="UP000789366">
    <property type="component" value="Unassembled WGS sequence"/>
</dbReference>
<protein>
    <submittedName>
        <fullName evidence="1">2853_t:CDS:1</fullName>
    </submittedName>
</protein>
<gene>
    <name evidence="1" type="ORF">SPELUC_LOCUS16227</name>
</gene>
<organism evidence="1 2">
    <name type="scientific">Cetraspora pellucida</name>
    <dbReference type="NCBI Taxonomy" id="1433469"/>
    <lineage>
        <taxon>Eukaryota</taxon>
        <taxon>Fungi</taxon>
        <taxon>Fungi incertae sedis</taxon>
        <taxon>Mucoromycota</taxon>
        <taxon>Glomeromycotina</taxon>
        <taxon>Glomeromycetes</taxon>
        <taxon>Diversisporales</taxon>
        <taxon>Gigasporaceae</taxon>
        <taxon>Cetraspora</taxon>
    </lineage>
</organism>
<feature type="non-terminal residue" evidence="1">
    <location>
        <position position="1"/>
    </location>
</feature>
<accession>A0ACA9R653</accession>
<feature type="non-terminal residue" evidence="1">
    <location>
        <position position="50"/>
    </location>
</feature>
<keyword evidence="2" id="KW-1185">Reference proteome</keyword>
<evidence type="ECO:0000313" key="2">
    <source>
        <dbReference type="Proteomes" id="UP000789366"/>
    </source>
</evidence>
<name>A0ACA9R653_9GLOM</name>
<reference evidence="1" key="1">
    <citation type="submission" date="2021-06" db="EMBL/GenBank/DDBJ databases">
        <authorList>
            <person name="Kallberg Y."/>
            <person name="Tangrot J."/>
            <person name="Rosling A."/>
        </authorList>
    </citation>
    <scope>NUCLEOTIDE SEQUENCE</scope>
    <source>
        <strain evidence="1">28 12/20/2015</strain>
    </source>
</reference>
<proteinExistence type="predicted"/>
<comment type="caution">
    <text evidence="1">The sequence shown here is derived from an EMBL/GenBank/DDBJ whole genome shotgun (WGS) entry which is preliminary data.</text>
</comment>
<dbReference type="EMBL" id="CAJVPW010058774">
    <property type="protein sequence ID" value="CAG8778549.1"/>
    <property type="molecule type" value="Genomic_DNA"/>
</dbReference>